<keyword evidence="4" id="KW-1185">Reference proteome</keyword>
<dbReference type="InterPro" id="IPR032820">
    <property type="entry name" value="ATPase_put"/>
</dbReference>
<proteinExistence type="predicted"/>
<dbReference type="EMBL" id="FSRE01000004">
    <property type="protein sequence ID" value="SIO16182.1"/>
    <property type="molecule type" value="Genomic_DNA"/>
</dbReference>
<name>A0A1N6H8T4_9GAMM</name>
<keyword evidence="2" id="KW-0812">Transmembrane</keyword>
<keyword evidence="2" id="KW-0472">Membrane</keyword>
<reference evidence="3 4" key="1">
    <citation type="submission" date="2016-11" db="EMBL/GenBank/DDBJ databases">
        <authorList>
            <person name="Jaros S."/>
            <person name="Januszkiewicz K."/>
            <person name="Wedrychowicz H."/>
        </authorList>
    </citation>
    <scope>NUCLEOTIDE SEQUENCE [LARGE SCALE GENOMIC DNA]</scope>
    <source>
        <strain evidence="3 4">DSM 17737</strain>
    </source>
</reference>
<feature type="compositionally biased region" description="Basic and acidic residues" evidence="1">
    <location>
        <begin position="85"/>
        <end position="95"/>
    </location>
</feature>
<evidence type="ECO:0000313" key="4">
    <source>
        <dbReference type="Proteomes" id="UP000198461"/>
    </source>
</evidence>
<feature type="transmembrane region" description="Helical" evidence="2">
    <location>
        <begin position="15"/>
        <end position="38"/>
    </location>
</feature>
<evidence type="ECO:0000256" key="2">
    <source>
        <dbReference type="SAM" id="Phobius"/>
    </source>
</evidence>
<evidence type="ECO:0000313" key="3">
    <source>
        <dbReference type="EMBL" id="SIO16182.1"/>
    </source>
</evidence>
<feature type="region of interest" description="Disordered" evidence="1">
    <location>
        <begin position="72"/>
        <end position="95"/>
    </location>
</feature>
<dbReference type="AlphaFoldDB" id="A0A1N6H8T4"/>
<keyword evidence="2" id="KW-1133">Transmembrane helix</keyword>
<gene>
    <name evidence="3" type="ORF">SAMN05443662_1608</name>
</gene>
<organism evidence="3 4">
    <name type="scientific">Sulfurivirga caldicuralii</name>
    <dbReference type="NCBI Taxonomy" id="364032"/>
    <lineage>
        <taxon>Bacteria</taxon>
        <taxon>Pseudomonadati</taxon>
        <taxon>Pseudomonadota</taxon>
        <taxon>Gammaproteobacteria</taxon>
        <taxon>Thiotrichales</taxon>
        <taxon>Piscirickettsiaceae</taxon>
        <taxon>Sulfurivirga</taxon>
    </lineage>
</organism>
<accession>A0A1N6H8T4</accession>
<sequence length="95" mass="10348">MSEPHDSPRPKGPNFLLIGAGTMFTAMVISGFLVGYVFDELLDTRPIAMLICGVLGMIGGMMKVHEVTRLQDQVPAADENEQPGDDSRDKDTPRT</sequence>
<evidence type="ECO:0000256" key="1">
    <source>
        <dbReference type="SAM" id="MobiDB-lite"/>
    </source>
</evidence>
<protein>
    <submittedName>
        <fullName evidence="3">ATP synthase protein I</fullName>
    </submittedName>
</protein>
<dbReference type="RefSeq" id="WP_074201885.1">
    <property type="nucleotide sequence ID" value="NZ_FSRE01000004.1"/>
</dbReference>
<dbReference type="Pfam" id="PF09527">
    <property type="entry name" value="ATPase_gene1"/>
    <property type="match status" value="1"/>
</dbReference>
<dbReference type="STRING" id="364032.SAMN05443662_1608"/>
<dbReference type="Proteomes" id="UP000198461">
    <property type="component" value="Unassembled WGS sequence"/>
</dbReference>